<protein>
    <submittedName>
        <fullName evidence="7">DEAD/DEAH box helicase family protein</fullName>
    </submittedName>
</protein>
<dbReference type="EMBL" id="JAAGWY010000002">
    <property type="protein sequence ID" value="NEN05856.1"/>
    <property type="molecule type" value="Genomic_DNA"/>
</dbReference>
<dbReference type="GO" id="GO:0004386">
    <property type="term" value="F:helicase activity"/>
    <property type="evidence" value="ECO:0007669"/>
    <property type="project" value="UniProtKB-KW"/>
</dbReference>
<evidence type="ECO:0000256" key="1">
    <source>
        <dbReference type="ARBA" id="ARBA00022741"/>
    </source>
</evidence>
<evidence type="ECO:0000259" key="5">
    <source>
        <dbReference type="PROSITE" id="PS51192"/>
    </source>
</evidence>
<evidence type="ECO:0000259" key="6">
    <source>
        <dbReference type="PROSITE" id="PS51194"/>
    </source>
</evidence>
<dbReference type="SUPFAM" id="SSF52540">
    <property type="entry name" value="P-loop containing nucleoside triphosphate hydrolases"/>
    <property type="match status" value="1"/>
</dbReference>
<comment type="caution">
    <text evidence="7">The sequence shown here is derived from an EMBL/GenBank/DDBJ whole genome shotgun (WGS) entry which is preliminary data.</text>
</comment>
<dbReference type="PANTHER" id="PTHR11274:SF0">
    <property type="entry name" value="GENERAL TRANSCRIPTION AND DNA REPAIR FACTOR IIH HELICASE SUBUNIT XPB"/>
    <property type="match status" value="1"/>
</dbReference>
<evidence type="ECO:0000313" key="8">
    <source>
        <dbReference type="Proteomes" id="UP000474967"/>
    </source>
</evidence>
<evidence type="ECO:0000313" key="7">
    <source>
        <dbReference type="EMBL" id="NEN05856.1"/>
    </source>
</evidence>
<evidence type="ECO:0000256" key="2">
    <source>
        <dbReference type="ARBA" id="ARBA00022801"/>
    </source>
</evidence>
<dbReference type="Proteomes" id="UP000474967">
    <property type="component" value="Unassembled WGS sequence"/>
</dbReference>
<dbReference type="GO" id="GO:0016787">
    <property type="term" value="F:hydrolase activity"/>
    <property type="evidence" value="ECO:0007669"/>
    <property type="project" value="UniProtKB-KW"/>
</dbReference>
<dbReference type="Pfam" id="PF00271">
    <property type="entry name" value="Helicase_C"/>
    <property type="match status" value="1"/>
</dbReference>
<keyword evidence="4" id="KW-0067">ATP-binding</keyword>
<dbReference type="PROSITE" id="PS51192">
    <property type="entry name" value="HELICASE_ATP_BIND_1"/>
    <property type="match status" value="1"/>
</dbReference>
<dbReference type="GO" id="GO:0005524">
    <property type="term" value="F:ATP binding"/>
    <property type="evidence" value="ECO:0007669"/>
    <property type="project" value="UniProtKB-KW"/>
</dbReference>
<dbReference type="PANTHER" id="PTHR11274">
    <property type="entry name" value="RAD25/XP-B DNA REPAIR HELICASE"/>
    <property type="match status" value="1"/>
</dbReference>
<gene>
    <name evidence="7" type="ORF">G3T36_08215</name>
</gene>
<dbReference type="InterPro" id="IPR006935">
    <property type="entry name" value="Helicase/UvrB_N"/>
</dbReference>
<dbReference type="InterPro" id="IPR014001">
    <property type="entry name" value="Helicase_ATP-bd"/>
</dbReference>
<dbReference type="GO" id="GO:0003677">
    <property type="term" value="F:DNA binding"/>
    <property type="evidence" value="ECO:0007669"/>
    <property type="project" value="InterPro"/>
</dbReference>
<feature type="domain" description="Helicase ATP-binding" evidence="5">
    <location>
        <begin position="261"/>
        <end position="429"/>
    </location>
</feature>
<dbReference type="AlphaFoldDB" id="A0A6L9XX52"/>
<dbReference type="Gene3D" id="3.40.50.300">
    <property type="entry name" value="P-loop containing nucleotide triphosphate hydrolases"/>
    <property type="match status" value="2"/>
</dbReference>
<evidence type="ECO:0000256" key="4">
    <source>
        <dbReference type="ARBA" id="ARBA00022840"/>
    </source>
</evidence>
<feature type="domain" description="Helicase C-terminal" evidence="6">
    <location>
        <begin position="505"/>
        <end position="653"/>
    </location>
</feature>
<accession>A0A6L9XX52</accession>
<name>A0A6L9XX52_9MICO</name>
<dbReference type="RefSeq" id="WP_163289217.1">
    <property type="nucleotide sequence ID" value="NZ_JAAGWY010000002.1"/>
</dbReference>
<keyword evidence="2" id="KW-0378">Hydrolase</keyword>
<dbReference type="PROSITE" id="PS51194">
    <property type="entry name" value="HELICASE_CTER"/>
    <property type="match status" value="1"/>
</dbReference>
<dbReference type="InterPro" id="IPR027417">
    <property type="entry name" value="P-loop_NTPase"/>
</dbReference>
<keyword evidence="3 7" id="KW-0347">Helicase</keyword>
<dbReference type="CDD" id="cd09179">
    <property type="entry name" value="PLDc_N_DEXD_a"/>
    <property type="match status" value="1"/>
</dbReference>
<dbReference type="SMART" id="SM00487">
    <property type="entry name" value="DEXDc"/>
    <property type="match status" value="1"/>
</dbReference>
<dbReference type="InterPro" id="IPR001650">
    <property type="entry name" value="Helicase_C-like"/>
</dbReference>
<keyword evidence="8" id="KW-1185">Reference proteome</keyword>
<dbReference type="Pfam" id="PF04851">
    <property type="entry name" value="ResIII"/>
    <property type="match status" value="1"/>
</dbReference>
<dbReference type="SMART" id="SM00490">
    <property type="entry name" value="HELICc"/>
    <property type="match status" value="1"/>
</dbReference>
<dbReference type="Gene3D" id="3.30.870.10">
    <property type="entry name" value="Endonuclease Chain A"/>
    <property type="match status" value="1"/>
</dbReference>
<keyword evidence="1" id="KW-0547">Nucleotide-binding</keyword>
<sequence>MSGGFADLEIANSYSTSTDQMLQDFYAPTMARAIEYDRAVGYFSSSLFALIPLAFTDFVARGGKMRILCSPYLTAADAEAVAELPLREQPATAAIAQASLRALAHGSSREVSAAKCLSALIACGALDLKFIVPQYGNGLFHNKLGIFREASGRTIVFSGSANESAAAWSGRGNHEQIIAFRSWLDRDTERCEQMALDFDELWEGNRRGLVVTPAAEAGDLVIGTLPPEPIDQILEEFKAVLNGGGSASNLELRQYQDEVLESWRLAGHRGIVAFATGGGKTRTALEAIREWTADGRPALILVPTRLLHDQWADELSVLLPTIPVLMVGAAHPKAVWVQRLRDYLRDDLEAGPRIVLSTYQSATGADFVNRSVGGDHLLVVADEVHTIGAPDTKSIMQLIDAGARLGLSATPERFGDPLGTQALFEYFGDVLEPRFGIGEALAAGVLVPYEYEIRSCSLNDLEQEAWDTWTDKIARALARDDGVVSEQTKLMLIQRSRILKSAARKSEVAYSVLADEYREGDRWLIYCADINHLHGVRRELESLGLPLLEYHSQVSSEQTATLDYFQLRGGVLLAIKCLDEGVDIPLINKAMILASSSNPREYIQRRGRVLRRSPGKYFAHLFDILVLDADGVPVSKGEVDRAEEFAVHSMNVSPSRYLEQLRAAMGQVSDKRSISGDLEDDLTERDQ</sequence>
<organism evidence="7 8">
    <name type="scientific">Leifsonia tongyongensis</name>
    <dbReference type="NCBI Taxonomy" id="1268043"/>
    <lineage>
        <taxon>Bacteria</taxon>
        <taxon>Bacillati</taxon>
        <taxon>Actinomycetota</taxon>
        <taxon>Actinomycetes</taxon>
        <taxon>Micrococcales</taxon>
        <taxon>Microbacteriaceae</taxon>
        <taxon>Leifsonia</taxon>
    </lineage>
</organism>
<evidence type="ECO:0000256" key="3">
    <source>
        <dbReference type="ARBA" id="ARBA00022806"/>
    </source>
</evidence>
<dbReference type="InterPro" id="IPR050615">
    <property type="entry name" value="ATP-dep_DNA_Helicase"/>
</dbReference>
<reference evidence="7 8" key="1">
    <citation type="journal article" date="2014" name="J. Microbiol.">
        <title>Diaminobutyricibacter tongyongensis gen. nov., sp. nov. and Homoserinibacter gongjuensis gen. nov., sp. nov. belong to the family Microbacteriaceae.</title>
        <authorList>
            <person name="Kim S.J."/>
            <person name="Ahn J.H."/>
            <person name="Weon H.Y."/>
            <person name="Hamada M."/>
            <person name="Suzuki K."/>
            <person name="Kwon S.W."/>
        </authorList>
    </citation>
    <scope>NUCLEOTIDE SEQUENCE [LARGE SCALE GENOMIC DNA]</scope>
    <source>
        <strain evidence="7 8">NBRC 108724</strain>
    </source>
</reference>
<proteinExistence type="predicted"/>